<keyword evidence="3" id="KW-1185">Reference proteome</keyword>
<sequence length="304" mass="33080">MLSGFVSLKDKDSDVVEPALLVCPLTRCHCVGFTPVLCLEGLGPGSLSRFPLADAGSVAGSLFPCAPGAEVLRGSLLRKEQELEHSTLIRKGIQAPQSVRWKGAQLSPLKRPIKAASKHVQMARGFTLLVLVFADVIYFFERLACRAGYRFANEPCRCRSADKRGSSRLIRRLQMDPPSPEQVQTTGRLQLPTPHAFVLSLEQLARGPACPRGQSRPVPGSRSTELSRKSGVQNVARVCCLSPLCHCSGVGADRVQAGRAADGALGSLIIRQRQQGLQGLLPAAETHKNLRRWLFFPLSPFRRA</sequence>
<comment type="caution">
    <text evidence="2">The sequence shown here is derived from an EMBL/GenBank/DDBJ whole genome shotgun (WGS) entry which is preliminary data.</text>
</comment>
<accession>A0A9Q1ERR5</accession>
<name>A0A9Q1ERR5_SYNKA</name>
<dbReference type="Proteomes" id="UP001152622">
    <property type="component" value="Chromosome 13"/>
</dbReference>
<organism evidence="2 3">
    <name type="scientific">Synaphobranchus kaupii</name>
    <name type="common">Kaup's arrowtooth eel</name>
    <dbReference type="NCBI Taxonomy" id="118154"/>
    <lineage>
        <taxon>Eukaryota</taxon>
        <taxon>Metazoa</taxon>
        <taxon>Chordata</taxon>
        <taxon>Craniata</taxon>
        <taxon>Vertebrata</taxon>
        <taxon>Euteleostomi</taxon>
        <taxon>Actinopterygii</taxon>
        <taxon>Neopterygii</taxon>
        <taxon>Teleostei</taxon>
        <taxon>Anguilliformes</taxon>
        <taxon>Synaphobranchidae</taxon>
        <taxon>Synaphobranchus</taxon>
    </lineage>
</organism>
<dbReference type="AlphaFoldDB" id="A0A9Q1ERR5"/>
<dbReference type="EMBL" id="JAINUF010000013">
    <property type="protein sequence ID" value="KAJ8343757.1"/>
    <property type="molecule type" value="Genomic_DNA"/>
</dbReference>
<evidence type="ECO:0000313" key="2">
    <source>
        <dbReference type="EMBL" id="KAJ8343757.1"/>
    </source>
</evidence>
<evidence type="ECO:0000313" key="3">
    <source>
        <dbReference type="Proteomes" id="UP001152622"/>
    </source>
</evidence>
<gene>
    <name evidence="2" type="ORF">SKAU_G00310860</name>
</gene>
<feature type="region of interest" description="Disordered" evidence="1">
    <location>
        <begin position="208"/>
        <end position="227"/>
    </location>
</feature>
<proteinExistence type="predicted"/>
<evidence type="ECO:0000256" key="1">
    <source>
        <dbReference type="SAM" id="MobiDB-lite"/>
    </source>
</evidence>
<protein>
    <submittedName>
        <fullName evidence="2">Uncharacterized protein</fullName>
    </submittedName>
</protein>
<reference evidence="2" key="1">
    <citation type="journal article" date="2023" name="Science">
        <title>Genome structures resolve the early diversification of teleost fishes.</title>
        <authorList>
            <person name="Parey E."/>
            <person name="Louis A."/>
            <person name="Montfort J."/>
            <person name="Bouchez O."/>
            <person name="Roques C."/>
            <person name="Iampietro C."/>
            <person name="Lluch J."/>
            <person name="Castinel A."/>
            <person name="Donnadieu C."/>
            <person name="Desvignes T."/>
            <person name="Floi Bucao C."/>
            <person name="Jouanno E."/>
            <person name="Wen M."/>
            <person name="Mejri S."/>
            <person name="Dirks R."/>
            <person name="Jansen H."/>
            <person name="Henkel C."/>
            <person name="Chen W.J."/>
            <person name="Zahm M."/>
            <person name="Cabau C."/>
            <person name="Klopp C."/>
            <person name="Thompson A.W."/>
            <person name="Robinson-Rechavi M."/>
            <person name="Braasch I."/>
            <person name="Lecointre G."/>
            <person name="Bobe J."/>
            <person name="Postlethwait J.H."/>
            <person name="Berthelot C."/>
            <person name="Roest Crollius H."/>
            <person name="Guiguen Y."/>
        </authorList>
    </citation>
    <scope>NUCLEOTIDE SEQUENCE</scope>
    <source>
        <strain evidence="2">WJC10195</strain>
    </source>
</reference>